<keyword evidence="3" id="KW-1185">Reference proteome</keyword>
<reference evidence="2 3" key="1">
    <citation type="submission" date="2019-01" db="EMBL/GenBank/DDBJ databases">
        <authorList>
            <person name="Ferrante I. M."/>
        </authorList>
    </citation>
    <scope>NUCLEOTIDE SEQUENCE [LARGE SCALE GENOMIC DNA]</scope>
    <source>
        <strain evidence="2 3">B856</strain>
    </source>
</reference>
<feature type="compositionally biased region" description="Polar residues" evidence="1">
    <location>
        <begin position="62"/>
        <end position="73"/>
    </location>
</feature>
<evidence type="ECO:0000313" key="2">
    <source>
        <dbReference type="EMBL" id="VEU33598.1"/>
    </source>
</evidence>
<protein>
    <submittedName>
        <fullName evidence="2">Uncharacterized protein</fullName>
    </submittedName>
</protein>
<dbReference type="AlphaFoldDB" id="A0A448YV02"/>
<feature type="compositionally biased region" description="Basic residues" evidence="1">
    <location>
        <begin position="175"/>
        <end position="184"/>
    </location>
</feature>
<feature type="region of interest" description="Disordered" evidence="1">
    <location>
        <begin position="151"/>
        <end position="201"/>
    </location>
</feature>
<sequence>MVEGIIHGVPLSVVDGNLQRHGERGNGNHNCHEEDDNDCFGVHRVAKKLRFPPTTRGEHRTNPLTKIGNATNDESAKRSFSPPPLRWWFSRQHHQQEQQQQQERSLQPVTPDGAPASTPGMVLSEHLGNTADVVESLTHDVKNWSLTRLPAPSLANDGVAGAPIGRKEKQQRCREARHRVRAAQRRYLEEQRRLSKRPGPG</sequence>
<organism evidence="2 3">
    <name type="scientific">Pseudo-nitzschia multistriata</name>
    <dbReference type="NCBI Taxonomy" id="183589"/>
    <lineage>
        <taxon>Eukaryota</taxon>
        <taxon>Sar</taxon>
        <taxon>Stramenopiles</taxon>
        <taxon>Ochrophyta</taxon>
        <taxon>Bacillariophyta</taxon>
        <taxon>Bacillariophyceae</taxon>
        <taxon>Bacillariophycidae</taxon>
        <taxon>Bacillariales</taxon>
        <taxon>Bacillariaceae</taxon>
        <taxon>Pseudo-nitzschia</taxon>
    </lineage>
</organism>
<dbReference type="Proteomes" id="UP000291116">
    <property type="component" value="Unassembled WGS sequence"/>
</dbReference>
<accession>A0A448YV02</accession>
<feature type="compositionally biased region" description="Basic and acidic residues" evidence="1">
    <location>
        <begin position="165"/>
        <end position="174"/>
    </location>
</feature>
<evidence type="ECO:0000256" key="1">
    <source>
        <dbReference type="SAM" id="MobiDB-lite"/>
    </source>
</evidence>
<feature type="region of interest" description="Disordered" evidence="1">
    <location>
        <begin position="50"/>
        <end position="123"/>
    </location>
</feature>
<gene>
    <name evidence="2" type="ORF">PSNMU_V1.4_AUG-EV-PASAV3_0000250</name>
</gene>
<evidence type="ECO:0000313" key="3">
    <source>
        <dbReference type="Proteomes" id="UP000291116"/>
    </source>
</evidence>
<dbReference type="OrthoDB" id="10641384at2759"/>
<proteinExistence type="predicted"/>
<dbReference type="EMBL" id="CAACVS010000003">
    <property type="protein sequence ID" value="VEU33598.1"/>
    <property type="molecule type" value="Genomic_DNA"/>
</dbReference>
<name>A0A448YV02_9STRA</name>